<evidence type="ECO:0000313" key="9">
    <source>
        <dbReference type="Proteomes" id="UP001521150"/>
    </source>
</evidence>
<dbReference type="SUPFAM" id="SSF48264">
    <property type="entry name" value="Cytochrome P450"/>
    <property type="match status" value="1"/>
</dbReference>
<evidence type="ECO:0000256" key="5">
    <source>
        <dbReference type="ARBA" id="ARBA00023004"/>
    </source>
</evidence>
<dbReference type="InterPro" id="IPR002401">
    <property type="entry name" value="Cyt_P450_E_grp-I"/>
</dbReference>
<keyword evidence="6 7" id="KW-0503">Monooxygenase</keyword>
<dbReference type="PANTHER" id="PTHR24291:SF50">
    <property type="entry name" value="BIFUNCTIONAL ALBAFLAVENONE MONOOXYGENASE_TERPENE SYNTHASE"/>
    <property type="match status" value="1"/>
</dbReference>
<dbReference type="Pfam" id="PF00067">
    <property type="entry name" value="p450"/>
    <property type="match status" value="1"/>
</dbReference>
<evidence type="ECO:0000256" key="7">
    <source>
        <dbReference type="RuleBase" id="RU000461"/>
    </source>
</evidence>
<evidence type="ECO:0000313" key="8">
    <source>
        <dbReference type="EMBL" id="MCE7006297.1"/>
    </source>
</evidence>
<evidence type="ECO:0000256" key="3">
    <source>
        <dbReference type="ARBA" id="ARBA00022723"/>
    </source>
</evidence>
<dbReference type="InterPro" id="IPR001128">
    <property type="entry name" value="Cyt_P450"/>
</dbReference>
<dbReference type="PROSITE" id="PS00086">
    <property type="entry name" value="CYTOCHROME_P450"/>
    <property type="match status" value="1"/>
</dbReference>
<dbReference type="PRINTS" id="PR00385">
    <property type="entry name" value="P450"/>
</dbReference>
<keyword evidence="5 7" id="KW-0408">Iron</keyword>
<keyword evidence="4 7" id="KW-0560">Oxidoreductase</keyword>
<dbReference type="PRINTS" id="PR00463">
    <property type="entry name" value="EP450I"/>
</dbReference>
<name>A0ABS8ZKH8_9PSEU</name>
<dbReference type="Gene3D" id="1.10.630.10">
    <property type="entry name" value="Cytochrome P450"/>
    <property type="match status" value="1"/>
</dbReference>
<gene>
    <name evidence="8" type="ORF">LWC34_26155</name>
</gene>
<dbReference type="CDD" id="cd11049">
    <property type="entry name" value="CYP170A1-like"/>
    <property type="match status" value="1"/>
</dbReference>
<sequence>MPVPVAPGRWPVVGHTPAMVRHRFGFTADLPKHGDVVRIYLGTMPTYFVTSPELTYQVLVTDGAKFAKGAMFDKFRPYVGNGLLLSSGAFHLRQRRLIQPAFHHERISAYAEMMIGAVNELVEKWRPSVVRQIDEDMQGLAVTVVGKTLFSTELGAAAIAEARRSIYTVIKQGMIRALSPAFLEKLPIPGNREFDKAIARMKAVVFQVIADWRAEGVDHGDLLSTLLLAQDEDGAHMSDQQVYDEVLTMLTAGIETTALALAWMFHEIARNPSVERKLFDEIDTVLDGQPLTVADLPKLIYTHQVVNEVLRMYPVWILMRRATSEVSLGGVRIAPGSEVTVSPHMLHFDSRFYREPHRFDPDRWSPERARNVPRGAFIPFGAGVRQCMGNSFAQTEIVIAAATVLSRWRLLPIPDQPVKVKFTSAAYPNRMPMIPISR</sequence>
<dbReference type="InterPro" id="IPR036396">
    <property type="entry name" value="Cyt_P450_sf"/>
</dbReference>
<accession>A0ABS8ZKH8</accession>
<keyword evidence="3 7" id="KW-0479">Metal-binding</keyword>
<dbReference type="Proteomes" id="UP001521150">
    <property type="component" value="Unassembled WGS sequence"/>
</dbReference>
<proteinExistence type="inferred from homology"/>
<comment type="similarity">
    <text evidence="1 7">Belongs to the cytochrome P450 family.</text>
</comment>
<comment type="caution">
    <text evidence="8">The sequence shown here is derived from an EMBL/GenBank/DDBJ whole genome shotgun (WGS) entry which is preliminary data.</text>
</comment>
<evidence type="ECO:0000256" key="6">
    <source>
        <dbReference type="ARBA" id="ARBA00023033"/>
    </source>
</evidence>
<keyword evidence="9" id="KW-1185">Reference proteome</keyword>
<dbReference type="PANTHER" id="PTHR24291">
    <property type="entry name" value="CYTOCHROME P450 FAMILY 4"/>
    <property type="match status" value="1"/>
</dbReference>
<dbReference type="RefSeq" id="WP_233727795.1">
    <property type="nucleotide sequence ID" value="NZ_JAJVCN010000002.1"/>
</dbReference>
<protein>
    <submittedName>
        <fullName evidence="8">Cytochrome P450</fullName>
    </submittedName>
</protein>
<reference evidence="8 9" key="1">
    <citation type="submission" date="2021-12" db="EMBL/GenBank/DDBJ databases">
        <title>Genome sequence of Kibdelosporangium philippinense ATCC 49844.</title>
        <authorList>
            <person name="Fedorov E.A."/>
            <person name="Omeragic M."/>
            <person name="Shalygina K.F."/>
            <person name="Maclea K.S."/>
        </authorList>
    </citation>
    <scope>NUCLEOTIDE SEQUENCE [LARGE SCALE GENOMIC DNA]</scope>
    <source>
        <strain evidence="8 9">ATCC 49844</strain>
    </source>
</reference>
<evidence type="ECO:0000256" key="2">
    <source>
        <dbReference type="ARBA" id="ARBA00022617"/>
    </source>
</evidence>
<organism evidence="8 9">
    <name type="scientific">Kibdelosporangium philippinense</name>
    <dbReference type="NCBI Taxonomy" id="211113"/>
    <lineage>
        <taxon>Bacteria</taxon>
        <taxon>Bacillati</taxon>
        <taxon>Actinomycetota</taxon>
        <taxon>Actinomycetes</taxon>
        <taxon>Pseudonocardiales</taxon>
        <taxon>Pseudonocardiaceae</taxon>
        <taxon>Kibdelosporangium</taxon>
    </lineage>
</organism>
<evidence type="ECO:0000256" key="1">
    <source>
        <dbReference type="ARBA" id="ARBA00010617"/>
    </source>
</evidence>
<dbReference type="InterPro" id="IPR017972">
    <property type="entry name" value="Cyt_P450_CS"/>
</dbReference>
<keyword evidence="2 7" id="KW-0349">Heme</keyword>
<dbReference type="InterPro" id="IPR050196">
    <property type="entry name" value="Cytochrome_P450_Monoox"/>
</dbReference>
<evidence type="ECO:0000256" key="4">
    <source>
        <dbReference type="ARBA" id="ARBA00023002"/>
    </source>
</evidence>
<dbReference type="EMBL" id="JAJVCN010000002">
    <property type="protein sequence ID" value="MCE7006297.1"/>
    <property type="molecule type" value="Genomic_DNA"/>
</dbReference>